<dbReference type="InterPro" id="IPR029045">
    <property type="entry name" value="ClpP/crotonase-like_dom_sf"/>
</dbReference>
<dbReference type="EMBL" id="OMKW01000002">
    <property type="protein sequence ID" value="SPF29157.1"/>
    <property type="molecule type" value="Genomic_DNA"/>
</dbReference>
<evidence type="ECO:0008006" key="4">
    <source>
        <dbReference type="Google" id="ProtNLM"/>
    </source>
</evidence>
<dbReference type="Proteomes" id="UP000244932">
    <property type="component" value="Unassembled WGS sequence"/>
</dbReference>
<protein>
    <recommendedName>
        <fullName evidence="4">Alpha/beta hydrolase</fullName>
    </recommendedName>
</protein>
<evidence type="ECO:0000313" key="2">
    <source>
        <dbReference type="EMBL" id="SPF29157.1"/>
    </source>
</evidence>
<evidence type="ECO:0000313" key="3">
    <source>
        <dbReference type="Proteomes" id="UP000244932"/>
    </source>
</evidence>
<proteinExistence type="predicted"/>
<dbReference type="OrthoDB" id="6198264at2"/>
<sequence>MRAARGLLIAGALLASAPAVAQDCVIDWAVQGETILMAGEVGWDSLDAFYALIDDFPDVTEIVLEQIWGSCDDEVMVELGYAIRDLGFDTYLFADSEIYSGGVDLFLAGVTRRMERGAIVGVHSWSDGVRDGASYPRDSAEHDLNRDYIITMLGDDSFYWFTLDAAPAAGMHTMTADEIQRFGLLTEAPLRGN</sequence>
<dbReference type="AlphaFoldDB" id="A0A2R8AA92"/>
<feature type="chain" id="PRO_5015360424" description="Alpha/beta hydrolase" evidence="1">
    <location>
        <begin position="22"/>
        <end position="193"/>
    </location>
</feature>
<accession>A0A2R8AA92</accession>
<keyword evidence="3" id="KW-1185">Reference proteome</keyword>
<reference evidence="2 3" key="1">
    <citation type="submission" date="2018-03" db="EMBL/GenBank/DDBJ databases">
        <authorList>
            <person name="Keele B.F."/>
        </authorList>
    </citation>
    <scope>NUCLEOTIDE SEQUENCE [LARGE SCALE GENOMIC DNA]</scope>
    <source>
        <strain evidence="2 3">CeCT 8812</strain>
    </source>
</reference>
<gene>
    <name evidence="2" type="ORF">POI8812_01464</name>
</gene>
<keyword evidence="1" id="KW-0732">Signal</keyword>
<evidence type="ECO:0000256" key="1">
    <source>
        <dbReference type="SAM" id="SignalP"/>
    </source>
</evidence>
<dbReference type="SUPFAM" id="SSF52096">
    <property type="entry name" value="ClpP/crotonase"/>
    <property type="match status" value="1"/>
</dbReference>
<name>A0A2R8AA92_9RHOB</name>
<feature type="signal peptide" evidence="1">
    <location>
        <begin position="1"/>
        <end position="21"/>
    </location>
</feature>
<organism evidence="2 3">
    <name type="scientific">Pontivivens insulae</name>
    <dbReference type="NCBI Taxonomy" id="1639689"/>
    <lineage>
        <taxon>Bacteria</taxon>
        <taxon>Pseudomonadati</taxon>
        <taxon>Pseudomonadota</taxon>
        <taxon>Alphaproteobacteria</taxon>
        <taxon>Rhodobacterales</taxon>
        <taxon>Paracoccaceae</taxon>
        <taxon>Pontivivens</taxon>
    </lineage>
</organism>
<dbReference type="RefSeq" id="WP_108781878.1">
    <property type="nucleotide sequence ID" value="NZ_OMKW01000002.1"/>
</dbReference>